<gene>
    <name evidence="1" type="ORF">ACFSR9_06400</name>
</gene>
<reference evidence="2" key="1">
    <citation type="journal article" date="2019" name="Int. J. Syst. Evol. Microbiol.">
        <title>The Global Catalogue of Microorganisms (GCM) 10K type strain sequencing project: providing services to taxonomists for standard genome sequencing and annotation.</title>
        <authorList>
            <consortium name="The Broad Institute Genomics Platform"/>
            <consortium name="The Broad Institute Genome Sequencing Center for Infectious Disease"/>
            <person name="Wu L."/>
            <person name="Ma J."/>
        </authorList>
    </citation>
    <scope>NUCLEOTIDE SEQUENCE [LARGE SCALE GENOMIC DNA]</scope>
    <source>
        <strain evidence="2">KCTC 33842</strain>
    </source>
</reference>
<dbReference type="Proteomes" id="UP001597475">
    <property type="component" value="Unassembled WGS sequence"/>
</dbReference>
<dbReference type="EMBL" id="JBHUMK010000025">
    <property type="protein sequence ID" value="MFD2609070.1"/>
    <property type="molecule type" value="Genomic_DNA"/>
</dbReference>
<protein>
    <submittedName>
        <fullName evidence="1">ArsR family transcriptional regulator</fullName>
    </submittedName>
</protein>
<sequence length="204" mass="22769">MTSPQVADTLRQLEQVQALRPFMTPEGCTVSAFAARMDWPHLRAYRQVKRFEALGLLVETRQERRAGRAIRHYRCPHRQFFLPAHLVSIEEYLEGSFQPHEGFIKAQLAQAAQSGPRPVAGLLVGAFGEGEGVALMPADRDARPWSPETPDAPALHYGIGPLYLDYAQARALQAELGELFERYGQLGGPARYLYHVILTPDMSG</sequence>
<name>A0ABW5P233_9DEIO</name>
<evidence type="ECO:0000313" key="2">
    <source>
        <dbReference type="Proteomes" id="UP001597475"/>
    </source>
</evidence>
<accession>A0ABW5P233</accession>
<comment type="caution">
    <text evidence="1">The sequence shown here is derived from an EMBL/GenBank/DDBJ whole genome shotgun (WGS) entry which is preliminary data.</text>
</comment>
<proteinExistence type="predicted"/>
<organism evidence="1 2">
    <name type="scientific">Deinococcus taklimakanensis</name>
    <dbReference type="NCBI Taxonomy" id="536443"/>
    <lineage>
        <taxon>Bacteria</taxon>
        <taxon>Thermotogati</taxon>
        <taxon>Deinococcota</taxon>
        <taxon>Deinococci</taxon>
        <taxon>Deinococcales</taxon>
        <taxon>Deinococcaceae</taxon>
        <taxon>Deinococcus</taxon>
    </lineage>
</organism>
<keyword evidence="2" id="KW-1185">Reference proteome</keyword>
<dbReference type="RefSeq" id="WP_386844149.1">
    <property type="nucleotide sequence ID" value="NZ_JBHUMK010000025.1"/>
</dbReference>
<evidence type="ECO:0000313" key="1">
    <source>
        <dbReference type="EMBL" id="MFD2609070.1"/>
    </source>
</evidence>